<evidence type="ECO:0000256" key="1">
    <source>
        <dbReference type="ARBA" id="ARBA00004236"/>
    </source>
</evidence>
<keyword evidence="10" id="KW-1185">Reference proteome</keyword>
<evidence type="ECO:0000256" key="8">
    <source>
        <dbReference type="PROSITE-ProRule" id="PRU00023"/>
    </source>
</evidence>
<reference evidence="11" key="1">
    <citation type="submission" date="2025-08" db="UniProtKB">
        <authorList>
            <consortium name="RefSeq"/>
        </authorList>
    </citation>
    <scope>IDENTIFICATION</scope>
    <source>
        <tissue evidence="11">Thorax and Abdomen</tissue>
    </source>
</reference>
<feature type="repeat" description="ANK" evidence="8">
    <location>
        <begin position="42"/>
        <end position="74"/>
    </location>
</feature>
<keyword evidence="6" id="KW-0472">Membrane</keyword>
<dbReference type="FunCoup" id="A0A6J0C5V9">
    <property type="interactions" value="966"/>
</dbReference>
<dbReference type="GO" id="GO:0005770">
    <property type="term" value="C:late endosome"/>
    <property type="evidence" value="ECO:0007669"/>
    <property type="project" value="UniProtKB-SubCell"/>
</dbReference>
<dbReference type="PROSITE" id="PS50088">
    <property type="entry name" value="ANK_REPEAT"/>
    <property type="match status" value="1"/>
</dbReference>
<dbReference type="AlphaFoldDB" id="A0A6J0C5V9"/>
<name>A0A6J0C5V9_NEOLC</name>
<dbReference type="OrthoDB" id="1585644at2759"/>
<accession>A0A6J0C5V9</accession>
<dbReference type="InterPro" id="IPR002110">
    <property type="entry name" value="Ankyrin_rpt"/>
</dbReference>
<dbReference type="Gene3D" id="6.10.140.100">
    <property type="match status" value="1"/>
</dbReference>
<evidence type="ECO:0000256" key="3">
    <source>
        <dbReference type="ARBA" id="ARBA00022475"/>
    </source>
</evidence>
<dbReference type="GeneID" id="107226419"/>
<dbReference type="Pfam" id="PF12796">
    <property type="entry name" value="Ank_2"/>
    <property type="match status" value="1"/>
</dbReference>
<keyword evidence="8" id="KW-0040">ANK repeat</keyword>
<proteinExistence type="predicted"/>
<evidence type="ECO:0000256" key="5">
    <source>
        <dbReference type="ARBA" id="ARBA00022753"/>
    </source>
</evidence>
<dbReference type="GO" id="GO:0005886">
    <property type="term" value="C:plasma membrane"/>
    <property type="evidence" value="ECO:0007669"/>
    <property type="project" value="UniProtKB-SubCell"/>
</dbReference>
<dbReference type="InterPro" id="IPR055285">
    <property type="entry name" value="ANKRD13_C"/>
</dbReference>
<dbReference type="GO" id="GO:0002091">
    <property type="term" value="P:negative regulation of receptor internalization"/>
    <property type="evidence" value="ECO:0007669"/>
    <property type="project" value="UniProtKB-ARBA"/>
</dbReference>
<dbReference type="PROSITE" id="PS50330">
    <property type="entry name" value="UIM"/>
    <property type="match status" value="1"/>
</dbReference>
<dbReference type="InterPro" id="IPR003903">
    <property type="entry name" value="UIM_dom"/>
</dbReference>
<dbReference type="SMART" id="SM00248">
    <property type="entry name" value="ANK"/>
    <property type="match status" value="2"/>
</dbReference>
<sequence>MVNIDMIQLNYPLHWLVWNNKYDDLDKELSTKLHDKEKCDNRGRTPLMLAVTLGHAEAARILLHHQANVNTENTQGWSVVQEAVGTGDPELLQMVLERRDYQRYTNRVAGIPELLHKLKQAPDFYVEMKWEFTSWVPLVSRMCPSDTYKVYKQGSNVRIDTTLLGFDHTNWQRGNRSYIFKGQTATNAPVVIRCARSYVFSMLGQQSDDGATMMEVDHETRKVYVEHMKLVGEDNEQMILPSEESIIARLTNPIVTTYIDTEKISFERNKAGLWGWRSDKSEAVNGHDCKVFSASNVELITKTRLEHLSESDRARARAPRTPLQSFLGIAEQQENTNNTASEEFINIGNPCNITPEEYFDPDFDLEGKDIGRPKEINTKIQKFKATLWLSEEYPLSLQEQIMPIVDLMAISSSHFAKLKDFIQMQLPAGFPVKIEIPLFHVLNARITFGNIFGLDQEVSNVGRLQDGNKITCLVDDICFDAPPGYTKLGADVRRQFSIEEEDDLLQFAIQQSLIEAGSERDEVDIWEALRAQKPSRPTTPNITSEEERQLQRAIQASLALYQETVGGCEIEEESPASGGGSKRGETCEALEGPAEQLRLALRLSEQQQLEEEQRRLLEEETFQQVLELSLTDK</sequence>
<keyword evidence="4" id="KW-0677">Repeat</keyword>
<comment type="function">
    <text evidence="7">Ubiquitin-binding protein that specifically recognizes and binds 'Lys-63'-linked ubiquitin. Does not bind 'Lys-48'-linked ubiquitin. Positively regulates the internalization of ligand-activated EGFR by binding to the Ub moiety of ubiquitinated EGFR at the cell membrane.</text>
</comment>
<evidence type="ECO:0000256" key="6">
    <source>
        <dbReference type="ARBA" id="ARBA00023136"/>
    </source>
</evidence>
<dbReference type="Gene3D" id="1.25.40.20">
    <property type="entry name" value="Ankyrin repeat-containing domain"/>
    <property type="match status" value="1"/>
</dbReference>
<evidence type="ECO:0000313" key="11">
    <source>
        <dbReference type="RefSeq" id="XP_015522711.1"/>
    </source>
</evidence>
<dbReference type="PROSITE" id="PS50297">
    <property type="entry name" value="ANK_REP_REGION"/>
    <property type="match status" value="1"/>
</dbReference>
<comment type="subcellular location">
    <subcellularLocation>
        <location evidence="1">Cell membrane</location>
    </subcellularLocation>
    <subcellularLocation>
        <location evidence="2">Late endosome</location>
    </subcellularLocation>
</comment>
<dbReference type="InterPro" id="IPR036770">
    <property type="entry name" value="Ankyrin_rpt-contain_sf"/>
</dbReference>
<dbReference type="PANTHER" id="PTHR12447:SF31">
    <property type="entry name" value="LD31969P"/>
    <property type="match status" value="1"/>
</dbReference>
<evidence type="ECO:0000256" key="4">
    <source>
        <dbReference type="ARBA" id="ARBA00022737"/>
    </source>
</evidence>
<dbReference type="PANTHER" id="PTHR12447">
    <property type="entry name" value="ANKYRIN REPEAT DOMAIN-CONTAINING PROTEIN 13"/>
    <property type="match status" value="1"/>
</dbReference>
<dbReference type="KEGG" id="nlo:107226419"/>
<dbReference type="RefSeq" id="XP_015522711.1">
    <property type="nucleotide sequence ID" value="XM_015667225.2"/>
</dbReference>
<feature type="domain" description="Ankyrin repeat" evidence="9">
    <location>
        <begin position="158"/>
        <end position="185"/>
    </location>
</feature>
<dbReference type="SMART" id="SM00726">
    <property type="entry name" value="UIM"/>
    <property type="match status" value="3"/>
</dbReference>
<dbReference type="InterPro" id="IPR021832">
    <property type="entry name" value="ANKRD13"/>
</dbReference>
<dbReference type="Pfam" id="PF11904">
    <property type="entry name" value="ANKRD13_C"/>
    <property type="match status" value="2"/>
</dbReference>
<dbReference type="GO" id="GO:0140036">
    <property type="term" value="F:ubiquitin-modified protein reader activity"/>
    <property type="evidence" value="ECO:0007669"/>
    <property type="project" value="UniProtKB-ARBA"/>
</dbReference>
<gene>
    <name evidence="11" type="primary">LOC107226419</name>
</gene>
<evidence type="ECO:0000256" key="7">
    <source>
        <dbReference type="ARBA" id="ARBA00024956"/>
    </source>
</evidence>
<keyword evidence="3" id="KW-1003">Cell membrane</keyword>
<dbReference type="SUPFAM" id="SSF48403">
    <property type="entry name" value="Ankyrin repeat"/>
    <property type="match status" value="1"/>
</dbReference>
<dbReference type="Proteomes" id="UP000829291">
    <property type="component" value="Chromosome 3"/>
</dbReference>
<evidence type="ECO:0000259" key="9">
    <source>
        <dbReference type="Pfam" id="PF11904"/>
    </source>
</evidence>
<dbReference type="InParanoid" id="A0A6J0C5V9"/>
<protein>
    <submittedName>
        <fullName evidence="11">Ankyrin repeat domain-containing protein 13D isoform X1</fullName>
    </submittedName>
</protein>
<organism evidence="11">
    <name type="scientific">Neodiprion lecontei</name>
    <name type="common">Redheaded pine sawfly</name>
    <dbReference type="NCBI Taxonomy" id="441921"/>
    <lineage>
        <taxon>Eukaryota</taxon>
        <taxon>Metazoa</taxon>
        <taxon>Ecdysozoa</taxon>
        <taxon>Arthropoda</taxon>
        <taxon>Hexapoda</taxon>
        <taxon>Insecta</taxon>
        <taxon>Pterygota</taxon>
        <taxon>Neoptera</taxon>
        <taxon>Endopterygota</taxon>
        <taxon>Hymenoptera</taxon>
        <taxon>Tenthredinoidea</taxon>
        <taxon>Diprionidae</taxon>
        <taxon>Diprioninae</taxon>
        <taxon>Neodiprion</taxon>
    </lineage>
</organism>
<feature type="domain" description="Ankyrin repeat" evidence="9">
    <location>
        <begin position="191"/>
        <end position="486"/>
    </location>
</feature>
<dbReference type="FunFam" id="1.25.40.20:FF:000057">
    <property type="entry name" value="Ankyrin repeat domain-containing protein 13B"/>
    <property type="match status" value="1"/>
</dbReference>
<keyword evidence="5" id="KW-0967">Endosome</keyword>
<evidence type="ECO:0000313" key="10">
    <source>
        <dbReference type="Proteomes" id="UP000829291"/>
    </source>
</evidence>
<evidence type="ECO:0000256" key="2">
    <source>
        <dbReference type="ARBA" id="ARBA00004603"/>
    </source>
</evidence>